<comment type="function">
    <text evidence="4">Inclusion body (IB) resident protein that interacts strongly with lipid droplet (LD) proteins. Involved in LD-mediated IB clearing after protein folding stress, probably by enabling access to the IBs of an LD-stored soluble sterol derivative that acts as a chaperone in inclusion clearing.</text>
</comment>
<dbReference type="GO" id="GO:0005634">
    <property type="term" value="C:nucleus"/>
    <property type="evidence" value="ECO:0007669"/>
    <property type="project" value="TreeGrafter"/>
</dbReference>
<feature type="region of interest" description="Disordered" evidence="5">
    <location>
        <begin position="875"/>
        <end position="896"/>
    </location>
</feature>
<evidence type="ECO:0000259" key="7">
    <source>
        <dbReference type="Pfam" id="PF00561"/>
    </source>
</evidence>
<evidence type="ECO:0000313" key="9">
    <source>
        <dbReference type="Proteomes" id="UP001217918"/>
    </source>
</evidence>
<evidence type="ECO:0000256" key="4">
    <source>
        <dbReference type="ARBA" id="ARBA00043897"/>
    </source>
</evidence>
<feature type="compositionally biased region" description="Gly residues" evidence="5">
    <location>
        <begin position="77"/>
        <end position="86"/>
    </location>
</feature>
<feature type="compositionally biased region" description="Basic residues" evidence="5">
    <location>
        <begin position="1412"/>
        <end position="1428"/>
    </location>
</feature>
<dbReference type="SUPFAM" id="SSF48403">
    <property type="entry name" value="Ankyrin repeat"/>
    <property type="match status" value="1"/>
</dbReference>
<feature type="region of interest" description="Disordered" evidence="5">
    <location>
        <begin position="1695"/>
        <end position="1842"/>
    </location>
</feature>
<protein>
    <recommendedName>
        <fullName evidence="2">Inclusion body clearance protein IML2</fullName>
    </recommendedName>
    <alternativeName>
        <fullName evidence="3">Inclusion body clearance protein iml2</fullName>
    </alternativeName>
</protein>
<feature type="region of interest" description="Disordered" evidence="5">
    <location>
        <begin position="52"/>
        <end position="91"/>
    </location>
</feature>
<feature type="compositionally biased region" description="Low complexity" evidence="5">
    <location>
        <begin position="300"/>
        <end position="316"/>
    </location>
</feature>
<comment type="caution">
    <text evidence="8">The sequence shown here is derived from an EMBL/GenBank/DDBJ whole genome shotgun (WGS) entry which is preliminary data.</text>
</comment>
<dbReference type="Proteomes" id="UP001217918">
    <property type="component" value="Unassembled WGS sequence"/>
</dbReference>
<feature type="region of interest" description="Disordered" evidence="5">
    <location>
        <begin position="1380"/>
        <end position="1454"/>
    </location>
</feature>
<gene>
    <name evidence="8" type="ORF">P8C59_000557</name>
</gene>
<name>A0AAD9HWC5_9PEZI</name>
<keyword evidence="6" id="KW-0812">Transmembrane</keyword>
<feature type="transmembrane region" description="Helical" evidence="6">
    <location>
        <begin position="438"/>
        <end position="458"/>
    </location>
</feature>
<accession>A0AAD9HWC5</accession>
<feature type="compositionally biased region" description="Basic residues" evidence="5">
    <location>
        <begin position="1695"/>
        <end position="1709"/>
    </location>
</feature>
<dbReference type="Gene3D" id="1.25.40.20">
    <property type="entry name" value="Ankyrin repeat-containing domain"/>
    <property type="match status" value="1"/>
</dbReference>
<feature type="compositionally biased region" description="Low complexity" evidence="5">
    <location>
        <begin position="2123"/>
        <end position="2137"/>
    </location>
</feature>
<dbReference type="InterPro" id="IPR019412">
    <property type="entry name" value="IML2/TPR_39"/>
</dbReference>
<evidence type="ECO:0000256" key="2">
    <source>
        <dbReference type="ARBA" id="ARBA00018424"/>
    </source>
</evidence>
<evidence type="ECO:0000313" key="8">
    <source>
        <dbReference type="EMBL" id="KAK2066769.1"/>
    </source>
</evidence>
<feature type="region of interest" description="Disordered" evidence="5">
    <location>
        <begin position="2123"/>
        <end position="2156"/>
    </location>
</feature>
<sequence length="2282" mass="246984">MKAATVPRELQKEAGGLTLAVGHVNRQPNLSSDSIRSHLAAMSGLRSWFKGSASNTTSKGSSMASTPQDAHSRAGSPGLGEDGFGPGEPACDATQRELSDLADSMEAASLIMNDDIEGAEARLRVRADASTFHQLGMGVAIFMRSILGFEKDIMLEAATRLNDTEARACADMKRAQREAEKAAGGGGGWLTRGGGGGGGAAAAANGRVGGRVSSIYPPGTEFALVHAEALLMNAVIGVMQESLTEGLKGFYKLRKAFIALNGIIESEAQYLASLENDGAPPEPGASDGNMTNGLLKGPVSSETSTEENSANAAAEASEPPAYLVLDKFDSLSDEDLGGRSKKPQELKLNGHNGDKDQAPLRTPPPARLSQQLGTDTALFKTPVDVFIHSGANMFYGLLLVIISMVPPAFSRFLYIIGFKGDREQGVKMLWQSTKFSNINGAIAGLAILGYYNGLLGFADILPTERDMVELAAGAGDDLDDDDAVVGYPRARCEALLADMCARFPESRLWKLEQARVLANTRRVRDAIALLQSNSDSRMRQITALNNFELSMNALYVLDWDLMREGFVRSVDLNDWSHAIYYYLAGAAELELYRDAFHHAAELAGDDETKEERLGKAAAHKTRAEAFFRKVPATAGRKRFMSRNMPMEVFVVRKLQKWEERARTMGPGGVDLADAVGASPALEMAYVWNGIKRMGETELARARGLVGWERCTADAEGLARLRGEKDEAAVQAVLESALLRSLGMVEEAREATGEVVAMDRHHFKGATKDDYALPSAHYEVAVAAWLEASQPRFWPADRGADAVEAFRRDRVDACQAALDRVAKWETFVLDARIGLRVSAGLSTVKWLKEKKGQVEKTTYQSSHLNKMAAPQELHRELHEKQHEESPEEQHASQPMQPIEPASCRVSQEILVVVAKLVSDLRDLASLVRVSRSYYLAMNPQLYAQHWQRAVFWSAMTGNVTVMRIAWIHAKLSDIHLLAQNLWDFDISHLRLRPSRYVFGKPMDPKLGSSAAIGPKCLNTALQFAAYFGQTDIVALLLADVVEKRNRKQCILSAIIPIKFTRALCGCVSIENYLGYRGTEAVNTGAQGPIRYGSGDDLRDLPVDYYCAPDAALHYAVCQNHPATAAALLEFKKEWNKARHPCAQASKAYAETIHIAARNGMVSTLGLMHALDVERFTAVICGRVTNYSTFTSISPSKTIMHSVALCPDYEAATSLIHALLAWGMPPAKLMDDESDQTPFMLALRVGCLPAAEAILHACNGGPGNAVSMGKMSSICAVHFPYEATPLDLLLCVNYAGARTLRYADFGLDRARWTETRLRLLREVAEAVAPWMADRHSCLNFDRALQTARMQNDAAVMDALRKSKSAGSFPRFPSHLAAIRPTRARAFEKPKNQAGDGLPDDMEPFSAADMPHVPGKSRIRPRDHHHDHRRIPSPLSMPVSANRARDRDRDRPLSPASPEVISSLITSLSIISRPVSHQFDSSTYLDADTPLDELPASPPIGRASKHPSGLTARPPLRSMKSLGGSSRDGMAVAGLGRLLPESGSAASYGPMSAPSRPSSRGSSLTSHAESIGNVSVERAEGQQEEARRLRRQSSHDSWGKKATGAGRAHAAKGLMYMSSREQLREKEADRWRASTGPVAGDSGGALSLAVGGGSNSLASRTDEVLVESVIDEEETTGVIGVALSSGADIPVREFSLRKKAANAKRASGRATRKRESENSDAAIDRGKPSADMPQKTKNRFSVSSSRKDGCGASLASVNHAGSNLRHVSPGPQPSPPYLSPSANYALDEGAPSPHIAQSRRRSRDASIDERAKRRSEHQTATMPYHNYSGEGGGGGGVSAKRSSRKVRRRSAMDSFMLGADSKASDQPGGALHGAVGAQHGDVTPMAYERPQSADSVDDAVESYLFSPRLSQKIRFPQTGRVICFSEVGDPDGNAVFCCVGMGLTRYITALYDELALTLRLRLITPDRPGIGDSEPCADGTTTPLSWPDDVYAICQALRITKFSMIAHSAGAIYALATALRMPQHIRGKIHLLAPWIPPSQLTVLGASAQTSLPPQTIPTSQRILRALPTTFLRAANSSFMTATSSSITSSLPKQKRTKRDRRSYAAALISPPQLPAVPAVHAPASVDQIDPADPADAQPQYPFAGTASGPDGPDDSDLGRARAAEYDTRLTQSIWALATTGAHPAVDLLVCLERRHTIGFRYVDVTRPVVIHHGTRDARVPVDNVKWLGGTMRRCEVRVLEGEGHGLMASAQVMGGVLMEVSREWDEWGRVTGQTRRDREGATAR</sequence>
<dbReference type="InterPro" id="IPR036770">
    <property type="entry name" value="Ankyrin_rpt-contain_sf"/>
</dbReference>
<dbReference type="EMBL" id="JAQQPM010000001">
    <property type="protein sequence ID" value="KAK2066769.1"/>
    <property type="molecule type" value="Genomic_DNA"/>
</dbReference>
<evidence type="ECO:0000256" key="6">
    <source>
        <dbReference type="SAM" id="Phobius"/>
    </source>
</evidence>
<dbReference type="InterPro" id="IPR000073">
    <property type="entry name" value="AB_hydrolase_1"/>
</dbReference>
<dbReference type="Pfam" id="PF10300">
    <property type="entry name" value="Iml2-TPR_39"/>
    <property type="match status" value="1"/>
</dbReference>
<organism evidence="8 9">
    <name type="scientific">Phyllachora maydis</name>
    <dbReference type="NCBI Taxonomy" id="1825666"/>
    <lineage>
        <taxon>Eukaryota</taxon>
        <taxon>Fungi</taxon>
        <taxon>Dikarya</taxon>
        <taxon>Ascomycota</taxon>
        <taxon>Pezizomycotina</taxon>
        <taxon>Sordariomycetes</taxon>
        <taxon>Sordariomycetidae</taxon>
        <taxon>Phyllachorales</taxon>
        <taxon>Phyllachoraceae</taxon>
        <taxon>Phyllachora</taxon>
    </lineage>
</organism>
<keyword evidence="6" id="KW-0472">Membrane</keyword>
<keyword evidence="6" id="KW-1133">Transmembrane helix</keyword>
<feature type="compositionally biased region" description="Basic and acidic residues" evidence="5">
    <location>
        <begin position="875"/>
        <end position="889"/>
    </location>
</feature>
<feature type="compositionally biased region" description="Basic and acidic residues" evidence="5">
    <location>
        <begin position="334"/>
        <end position="345"/>
    </location>
</feature>
<dbReference type="PANTHER" id="PTHR31859">
    <property type="entry name" value="TETRATRICOPEPTIDE REPEAT PROTEIN 39 FAMILY MEMBER"/>
    <property type="match status" value="1"/>
</dbReference>
<dbReference type="InterPro" id="IPR029058">
    <property type="entry name" value="AB_hydrolase_fold"/>
</dbReference>
<dbReference type="SUPFAM" id="SSF53474">
    <property type="entry name" value="alpha/beta-Hydrolases"/>
    <property type="match status" value="1"/>
</dbReference>
<feature type="region of interest" description="Disordered" evidence="5">
    <location>
        <begin position="334"/>
        <end position="368"/>
    </location>
</feature>
<evidence type="ECO:0000256" key="5">
    <source>
        <dbReference type="SAM" id="MobiDB-lite"/>
    </source>
</evidence>
<feature type="compositionally biased region" description="Polar residues" evidence="5">
    <location>
        <begin position="52"/>
        <end position="69"/>
    </location>
</feature>
<feature type="transmembrane region" description="Helical" evidence="6">
    <location>
        <begin position="393"/>
        <end position="417"/>
    </location>
</feature>
<dbReference type="Gene3D" id="3.40.50.1820">
    <property type="entry name" value="alpha/beta hydrolase"/>
    <property type="match status" value="1"/>
</dbReference>
<feature type="region of interest" description="Disordered" evidence="5">
    <location>
        <begin position="1487"/>
        <end position="1526"/>
    </location>
</feature>
<comment type="subunit">
    <text evidence="1">Interacts with lipid droplet proteins.</text>
</comment>
<feature type="region of interest" description="Disordered" evidence="5">
    <location>
        <begin position="274"/>
        <end position="316"/>
    </location>
</feature>
<feature type="compositionally biased region" description="Basic and acidic residues" evidence="5">
    <location>
        <begin position="1574"/>
        <end position="1596"/>
    </location>
</feature>
<evidence type="ECO:0000256" key="3">
    <source>
        <dbReference type="ARBA" id="ARBA00019539"/>
    </source>
</evidence>
<dbReference type="PANTHER" id="PTHR31859:SF1">
    <property type="entry name" value="TETRATRICOPEPTIDE REPEAT PROTEIN 39C"/>
    <property type="match status" value="1"/>
</dbReference>
<feature type="compositionally biased region" description="Basic and acidic residues" evidence="5">
    <location>
        <begin position="1440"/>
        <end position="1449"/>
    </location>
</feature>
<reference evidence="8" key="1">
    <citation type="journal article" date="2023" name="Mol. Plant Microbe Interact.">
        <title>Elucidating the Obligate Nature and Biological Capacity of an Invasive Fungal Corn Pathogen.</title>
        <authorList>
            <person name="MacCready J.S."/>
            <person name="Roggenkamp E.M."/>
            <person name="Gdanetz K."/>
            <person name="Chilvers M.I."/>
        </authorList>
    </citation>
    <scope>NUCLEOTIDE SEQUENCE</scope>
    <source>
        <strain evidence="8">PM02</strain>
    </source>
</reference>
<dbReference type="GO" id="GO:0005741">
    <property type="term" value="C:mitochondrial outer membrane"/>
    <property type="evidence" value="ECO:0007669"/>
    <property type="project" value="TreeGrafter"/>
</dbReference>
<keyword evidence="9" id="KW-1185">Reference proteome</keyword>
<feature type="compositionally biased region" description="Basic and acidic residues" evidence="5">
    <location>
        <begin position="1710"/>
        <end position="1725"/>
    </location>
</feature>
<feature type="region of interest" description="Disordered" evidence="5">
    <location>
        <begin position="1541"/>
        <end position="1608"/>
    </location>
</feature>
<feature type="domain" description="AB hydrolase-1" evidence="7">
    <location>
        <begin position="1947"/>
        <end position="2036"/>
    </location>
</feature>
<proteinExistence type="predicted"/>
<feature type="compositionally biased region" description="Low complexity" evidence="5">
    <location>
        <begin position="1549"/>
        <end position="1563"/>
    </location>
</feature>
<dbReference type="GO" id="GO:0005829">
    <property type="term" value="C:cytosol"/>
    <property type="evidence" value="ECO:0007669"/>
    <property type="project" value="TreeGrafter"/>
</dbReference>
<dbReference type="Pfam" id="PF00561">
    <property type="entry name" value="Abhydrolase_1"/>
    <property type="match status" value="1"/>
</dbReference>
<evidence type="ECO:0000256" key="1">
    <source>
        <dbReference type="ARBA" id="ARBA00011408"/>
    </source>
</evidence>